<evidence type="ECO:0008006" key="4">
    <source>
        <dbReference type="Google" id="ProtNLM"/>
    </source>
</evidence>
<gene>
    <name evidence="2" type="ORF">V6R90_12520</name>
</gene>
<proteinExistence type="predicted"/>
<protein>
    <recommendedName>
        <fullName evidence="4">Lipoprotein</fullName>
    </recommendedName>
</protein>
<comment type="caution">
    <text evidence="2">The sequence shown here is derived from an EMBL/GenBank/DDBJ whole genome shotgun (WGS) entry which is preliminary data.</text>
</comment>
<dbReference type="Proteomes" id="UP001482520">
    <property type="component" value="Unassembled WGS sequence"/>
</dbReference>
<dbReference type="RefSeq" id="WP_349804872.1">
    <property type="nucleotide sequence ID" value="NZ_JBEGDP010000013.1"/>
</dbReference>
<name>A0ABV1P000_9ACTN</name>
<accession>A0ABV1P000</accession>
<sequence length="341" mass="37259">MSVPRRAPSERRALLGALAGLVALVLAAGLVTHLPRWLAGDDPAPVAEGVGRPGAGAGPGPGGGRGDRRTPEQVRAANAATLLPNGTRRVFGADDFLVAYYGTAQTPALGVLGEGAPEQVRERLDAAARPFARPGSPVQPVYELIVTIADAGPGDDGDYAHDVPRAEVERWVAAARRHDALLLLDLQPGRTGFLDTARRWEWALRQPHVGLALDPEWRMGRREVPGRVIGSVGSQEVDRTSAWLAGLVRRWELPQKLFVLHQFRTDMVRDIAAVTSRRELATVQHVDGFGAPREKLATYRAVVRPQQFRRGFKLFYDEDVDLMGPREVHAIRPAVRFVSYQ</sequence>
<evidence type="ECO:0000256" key="1">
    <source>
        <dbReference type="SAM" id="MobiDB-lite"/>
    </source>
</evidence>
<dbReference type="PROSITE" id="PS51318">
    <property type="entry name" value="TAT"/>
    <property type="match status" value="1"/>
</dbReference>
<feature type="region of interest" description="Disordered" evidence="1">
    <location>
        <begin position="45"/>
        <end position="70"/>
    </location>
</feature>
<organism evidence="2 3">
    <name type="scientific">Nocardioides kribbensis</name>
    <dbReference type="NCBI Taxonomy" id="305517"/>
    <lineage>
        <taxon>Bacteria</taxon>
        <taxon>Bacillati</taxon>
        <taxon>Actinomycetota</taxon>
        <taxon>Actinomycetes</taxon>
        <taxon>Propionibacteriales</taxon>
        <taxon>Nocardioidaceae</taxon>
        <taxon>Nocardioides</taxon>
    </lineage>
</organism>
<evidence type="ECO:0000313" key="2">
    <source>
        <dbReference type="EMBL" id="MEQ7848100.1"/>
    </source>
</evidence>
<feature type="compositionally biased region" description="Gly residues" evidence="1">
    <location>
        <begin position="51"/>
        <end position="64"/>
    </location>
</feature>
<dbReference type="InterPro" id="IPR006311">
    <property type="entry name" value="TAT_signal"/>
</dbReference>
<evidence type="ECO:0000313" key="3">
    <source>
        <dbReference type="Proteomes" id="UP001482520"/>
    </source>
</evidence>
<reference evidence="2 3" key="1">
    <citation type="submission" date="2024-02" db="EMBL/GenBank/DDBJ databases">
        <title>Full genome sequence of Nocardioides kribbensis.</title>
        <authorList>
            <person name="Poletto B.L."/>
            <person name="Silva G."/>
            <person name="Galante D."/>
            <person name="Campos K.R."/>
            <person name="Santos M.B.N."/>
            <person name="Sacchi C.T."/>
        </authorList>
    </citation>
    <scope>NUCLEOTIDE SEQUENCE [LARGE SCALE GENOMIC DNA]</scope>
    <source>
        <strain evidence="2 3">O4R</strain>
    </source>
</reference>
<keyword evidence="3" id="KW-1185">Reference proteome</keyword>
<dbReference type="EMBL" id="JBEGDP010000013">
    <property type="protein sequence ID" value="MEQ7848100.1"/>
    <property type="molecule type" value="Genomic_DNA"/>
</dbReference>